<reference evidence="6" key="2">
    <citation type="submission" date="2022-06" db="UniProtKB">
        <authorList>
            <consortium name="EnsemblMetazoa"/>
        </authorList>
    </citation>
    <scope>IDENTIFICATION</scope>
    <source>
        <strain evidence="6">DF5081</strain>
    </source>
</reference>
<organism evidence="6 7">
    <name type="scientific">Caenorhabditis japonica</name>
    <dbReference type="NCBI Taxonomy" id="281687"/>
    <lineage>
        <taxon>Eukaryota</taxon>
        <taxon>Metazoa</taxon>
        <taxon>Ecdysozoa</taxon>
        <taxon>Nematoda</taxon>
        <taxon>Chromadorea</taxon>
        <taxon>Rhabditida</taxon>
        <taxon>Rhabditina</taxon>
        <taxon>Rhabditomorpha</taxon>
        <taxon>Rhabditoidea</taxon>
        <taxon>Rhabditidae</taxon>
        <taxon>Peloderinae</taxon>
        <taxon>Caenorhabditis</taxon>
    </lineage>
</organism>
<dbReference type="GO" id="GO:0032456">
    <property type="term" value="P:endocytic recycling"/>
    <property type="evidence" value="ECO:0007669"/>
    <property type="project" value="InterPro"/>
</dbReference>
<dbReference type="AlphaFoldDB" id="A0A8R1IRL4"/>
<accession>A0A8R1IRL4</accession>
<evidence type="ECO:0000256" key="1">
    <source>
        <dbReference type="ARBA" id="ARBA00004177"/>
    </source>
</evidence>
<evidence type="ECO:0000256" key="4">
    <source>
        <dbReference type="ARBA" id="ARBA00022753"/>
    </source>
</evidence>
<evidence type="ECO:0000256" key="2">
    <source>
        <dbReference type="ARBA" id="ARBA00010704"/>
    </source>
</evidence>
<evidence type="ECO:0000256" key="5">
    <source>
        <dbReference type="ARBA" id="ARBA00022927"/>
    </source>
</evidence>
<dbReference type="InterPro" id="IPR029705">
    <property type="entry name" value="VPS35L"/>
</dbReference>
<keyword evidence="5" id="KW-0653">Protein transport</keyword>
<sequence length="300" mass="34542">MAAESSLWKVRRAAGKFQTNTDLAIRAIQHPLEETDAHKNKLAAFWTRRKTTAEEAEKKVDAPVTYDFEDPLGATFGVSDTDDHLDKDIFLQNGTKSRTFSLDNTLENRKSDRSTFDIELPDFRAWREKRAQIASISKPREFGMSQIDMLRGRLKLLADEKNLKSLKRAGDVSQKFLMLRENLISAWGREDRVEAFKIVTESAHLLQSIPPYSEEYPYYWLLAIDVVDTFGKLVFDRLVTKSNEARNKIGQTDLPVVFSVEQVPKTVKDMAMNWFLKLSDIVDIPVRFYTNSHRIRADGY</sequence>
<reference evidence="7" key="1">
    <citation type="submission" date="2010-08" db="EMBL/GenBank/DDBJ databases">
        <authorList>
            <consortium name="Caenorhabditis japonica Sequencing Consortium"/>
            <person name="Wilson R.K."/>
        </authorList>
    </citation>
    <scope>NUCLEOTIDE SEQUENCE [LARGE SCALE GENOMIC DNA]</scope>
    <source>
        <strain evidence="7">DF5081</strain>
    </source>
</reference>
<comment type="subcellular location">
    <subcellularLocation>
        <location evidence="1">Endosome</location>
    </subcellularLocation>
</comment>
<dbReference type="PANTHER" id="PTHR13673:SF0">
    <property type="entry name" value="VPS35 ENDOSOMAL PROTEIN-SORTING FACTOR-LIKE"/>
    <property type="match status" value="1"/>
</dbReference>
<protein>
    <submittedName>
        <fullName evidence="6">Uncharacterized protein</fullName>
    </submittedName>
</protein>
<proteinExistence type="inferred from homology"/>
<dbReference type="PANTHER" id="PTHR13673">
    <property type="entry name" value="ESOPHAGEAL CANCER ASSOCIATED PROTEIN"/>
    <property type="match status" value="1"/>
</dbReference>
<comment type="similarity">
    <text evidence="2">Belongs to the VPS35L family.</text>
</comment>
<dbReference type="GO" id="GO:0015031">
    <property type="term" value="P:protein transport"/>
    <property type="evidence" value="ECO:0007669"/>
    <property type="project" value="UniProtKB-KW"/>
</dbReference>
<keyword evidence="4" id="KW-0967">Endosome</keyword>
<evidence type="ECO:0000313" key="7">
    <source>
        <dbReference type="Proteomes" id="UP000005237"/>
    </source>
</evidence>
<dbReference type="Proteomes" id="UP000005237">
    <property type="component" value="Unassembled WGS sequence"/>
</dbReference>
<name>A0A8R1IRL4_CAEJA</name>
<evidence type="ECO:0000256" key="3">
    <source>
        <dbReference type="ARBA" id="ARBA00022448"/>
    </source>
</evidence>
<dbReference type="EnsemblMetazoa" id="CJA36962.1">
    <property type="protein sequence ID" value="CJA36962.1"/>
    <property type="gene ID" value="WBGene00212809"/>
</dbReference>
<keyword evidence="3" id="KW-0813">Transport</keyword>
<dbReference type="GO" id="GO:0005768">
    <property type="term" value="C:endosome"/>
    <property type="evidence" value="ECO:0007669"/>
    <property type="project" value="UniProtKB-SubCell"/>
</dbReference>
<keyword evidence="7" id="KW-1185">Reference proteome</keyword>
<evidence type="ECO:0000313" key="6">
    <source>
        <dbReference type="EnsemblMetazoa" id="CJA36962.1"/>
    </source>
</evidence>